<reference evidence="14 15" key="1">
    <citation type="journal article" date="2024" name="BMC Genomics">
        <title>Genome assembly of redclaw crayfish (Cherax quadricarinatus) provides insights into its immune adaptation and hypoxia tolerance.</title>
        <authorList>
            <person name="Liu Z."/>
            <person name="Zheng J."/>
            <person name="Li H."/>
            <person name="Fang K."/>
            <person name="Wang S."/>
            <person name="He J."/>
            <person name="Zhou D."/>
            <person name="Weng S."/>
            <person name="Chi M."/>
            <person name="Gu Z."/>
            <person name="He J."/>
            <person name="Li F."/>
            <person name="Wang M."/>
        </authorList>
    </citation>
    <scope>NUCLEOTIDE SEQUENCE [LARGE SCALE GENOMIC DNA]</scope>
    <source>
        <strain evidence="14">ZL_2023a</strain>
    </source>
</reference>
<feature type="region of interest" description="Disordered" evidence="12">
    <location>
        <begin position="126"/>
        <end position="145"/>
    </location>
</feature>
<feature type="region of interest" description="Disordered" evidence="12">
    <location>
        <begin position="736"/>
        <end position="759"/>
    </location>
</feature>
<dbReference type="FunFam" id="3.30.160.60:FF:000688">
    <property type="entry name" value="zinc finger protein 197 isoform X1"/>
    <property type="match status" value="1"/>
</dbReference>
<dbReference type="PANTHER" id="PTHR23235:SF142">
    <property type="entry name" value="ZINC FINGER PROTEIN 384"/>
    <property type="match status" value="1"/>
</dbReference>
<evidence type="ECO:0000313" key="15">
    <source>
        <dbReference type="Proteomes" id="UP001445076"/>
    </source>
</evidence>
<accession>A0AAW0XW07</accession>
<keyword evidence="15" id="KW-1185">Reference proteome</keyword>
<keyword evidence="6" id="KW-0862">Zinc</keyword>
<keyword evidence="10" id="KW-0539">Nucleus</keyword>
<feature type="compositionally biased region" description="Polar residues" evidence="12">
    <location>
        <begin position="709"/>
        <end position="718"/>
    </location>
</feature>
<keyword evidence="9" id="KW-0804">Transcription</keyword>
<feature type="compositionally biased region" description="Polar residues" evidence="12">
    <location>
        <begin position="736"/>
        <end position="746"/>
    </location>
</feature>
<gene>
    <name evidence="14" type="ORF">OTU49_016648</name>
</gene>
<comment type="subcellular location">
    <subcellularLocation>
        <location evidence="1">Nucleus</location>
    </subcellularLocation>
</comment>
<feature type="region of interest" description="Disordered" evidence="12">
    <location>
        <begin position="702"/>
        <end position="723"/>
    </location>
</feature>
<dbReference type="EMBL" id="JARKIK010000015">
    <property type="protein sequence ID" value="KAK8747155.1"/>
    <property type="molecule type" value="Genomic_DNA"/>
</dbReference>
<dbReference type="PROSITE" id="PS50157">
    <property type="entry name" value="ZINC_FINGER_C2H2_2"/>
    <property type="match status" value="10"/>
</dbReference>
<dbReference type="FunFam" id="3.30.160.60:FF:000446">
    <property type="entry name" value="Zinc finger protein"/>
    <property type="match status" value="1"/>
</dbReference>
<sequence length="759" mass="85076">MSEGSRSSTPAHPVESRIVISSSARQDHNNPSHQAEITSQYSNTSSPGPGFAGQGASLMALGHNVMFHGGKSVPGAAQEAHRYVHETYRLVAGDAEAYRTSYVTPGNNSQSLVTDSQRTIGNITLPSATTDRPPSAIQRHSESDRVHCSSVHMNLDNSRLEGHSSRFLFSVERLPHHTSKSSVPKVENEPTHFGKSTYSTVSDALQLSLQATKCKSTSSSAAGSHVFPVPFTSSFQHYSEENSANYKRHYFEEASATRREASSNAHSTEGNLTQINRIRNESGNTAVVSDLTHFSNDCSSQNIYGQENLSRPLDKPENVNAELDLGSQATISSNSEIMEQPDIPKGRQTKAYICCTCGLEFKNGTQLKNHTWRHTGEKPYSCEECQATFTQQSNLKTHRRIHTGERPYKCKECTAAFTQISNLRTHQKIHTGEKPYECDICFTRFSQQSNLKSHKLIHSGERPFKCEECGASFVQSTHLRNHKRIHTNERPYSCDRCGARFRQLSNLKTHEKIHTGERPHVCEECGSAFAQKSNLKSHKLKLHSDDGAPSRRGRKKKLEAIRPFICEECGAKFTMMSNLKIHMRLHSGEKPFHCTLCSVSFAQRSNLKAHELTHSDERPHKCPECPAAFKQKVNLKTHKIKKHQAKSLKIKILQDSQHIMKDLKDKIIQDSQYIMQDPSQAEEPEGEGSSYLMEEPIVQIREGREDQSHIPNENNIDEGSSIKFEEGYDARGITLQQKNMGTVSEHCSSETDPYDNPNF</sequence>
<evidence type="ECO:0000256" key="10">
    <source>
        <dbReference type="ARBA" id="ARBA00023242"/>
    </source>
</evidence>
<feature type="domain" description="C2H2-type" evidence="13">
    <location>
        <begin position="520"/>
        <end position="548"/>
    </location>
</feature>
<dbReference type="FunFam" id="3.30.160.60:FF:000912">
    <property type="entry name" value="Zinc finger protein 660"/>
    <property type="match status" value="1"/>
</dbReference>
<organism evidence="14 15">
    <name type="scientific">Cherax quadricarinatus</name>
    <name type="common">Australian red claw crayfish</name>
    <dbReference type="NCBI Taxonomy" id="27406"/>
    <lineage>
        <taxon>Eukaryota</taxon>
        <taxon>Metazoa</taxon>
        <taxon>Ecdysozoa</taxon>
        <taxon>Arthropoda</taxon>
        <taxon>Crustacea</taxon>
        <taxon>Multicrustacea</taxon>
        <taxon>Malacostraca</taxon>
        <taxon>Eumalacostraca</taxon>
        <taxon>Eucarida</taxon>
        <taxon>Decapoda</taxon>
        <taxon>Pleocyemata</taxon>
        <taxon>Astacidea</taxon>
        <taxon>Parastacoidea</taxon>
        <taxon>Parastacidae</taxon>
        <taxon>Cherax</taxon>
    </lineage>
</organism>
<dbReference type="Gene3D" id="3.30.160.60">
    <property type="entry name" value="Classic Zinc Finger"/>
    <property type="match status" value="10"/>
</dbReference>
<evidence type="ECO:0000256" key="4">
    <source>
        <dbReference type="ARBA" id="ARBA00022737"/>
    </source>
</evidence>
<feature type="domain" description="C2H2-type" evidence="13">
    <location>
        <begin position="380"/>
        <end position="407"/>
    </location>
</feature>
<feature type="domain" description="C2H2-type" evidence="13">
    <location>
        <begin position="436"/>
        <end position="463"/>
    </location>
</feature>
<evidence type="ECO:0000256" key="2">
    <source>
        <dbReference type="ARBA" id="ARBA00006991"/>
    </source>
</evidence>
<dbReference type="InterPro" id="IPR013087">
    <property type="entry name" value="Znf_C2H2_type"/>
</dbReference>
<keyword evidence="8" id="KW-0238">DNA-binding</keyword>
<evidence type="ECO:0000313" key="14">
    <source>
        <dbReference type="EMBL" id="KAK8747155.1"/>
    </source>
</evidence>
<feature type="domain" description="C2H2-type" evidence="13">
    <location>
        <begin position="620"/>
        <end position="648"/>
    </location>
</feature>
<comment type="caution">
    <text evidence="14">The sequence shown here is derived from an EMBL/GenBank/DDBJ whole genome shotgun (WGS) entry which is preliminary data.</text>
</comment>
<evidence type="ECO:0000256" key="11">
    <source>
        <dbReference type="PROSITE-ProRule" id="PRU00042"/>
    </source>
</evidence>
<dbReference type="PANTHER" id="PTHR23235">
    <property type="entry name" value="KRUEPPEL-LIKE TRANSCRIPTION FACTOR"/>
    <property type="match status" value="1"/>
</dbReference>
<feature type="domain" description="C2H2-type" evidence="13">
    <location>
        <begin position="492"/>
        <end position="519"/>
    </location>
</feature>
<evidence type="ECO:0000256" key="1">
    <source>
        <dbReference type="ARBA" id="ARBA00004123"/>
    </source>
</evidence>
<feature type="domain" description="C2H2-type" evidence="13">
    <location>
        <begin position="564"/>
        <end position="591"/>
    </location>
</feature>
<dbReference type="FunFam" id="3.30.160.60:FF:001270">
    <property type="entry name" value="zinc finger protein 583 isoform X1"/>
    <property type="match status" value="1"/>
</dbReference>
<dbReference type="FunFam" id="3.30.160.60:FF:001370">
    <property type="entry name" value="Zinc finger protein"/>
    <property type="match status" value="1"/>
</dbReference>
<feature type="region of interest" description="Disordered" evidence="12">
    <location>
        <begin position="22"/>
        <end position="52"/>
    </location>
</feature>
<feature type="domain" description="C2H2-type" evidence="13">
    <location>
        <begin position="592"/>
        <end position="619"/>
    </location>
</feature>
<keyword evidence="5 11" id="KW-0863">Zinc-finger</keyword>
<name>A0AAW0XW07_CHEQU</name>
<dbReference type="Proteomes" id="UP001445076">
    <property type="component" value="Unassembled WGS sequence"/>
</dbReference>
<keyword evidence="4" id="KW-0677">Repeat</keyword>
<evidence type="ECO:0000256" key="5">
    <source>
        <dbReference type="ARBA" id="ARBA00022771"/>
    </source>
</evidence>
<feature type="domain" description="C2H2-type" evidence="13">
    <location>
        <begin position="464"/>
        <end position="491"/>
    </location>
</feature>
<keyword evidence="3" id="KW-0479">Metal-binding</keyword>
<evidence type="ECO:0000256" key="12">
    <source>
        <dbReference type="SAM" id="MobiDB-lite"/>
    </source>
</evidence>
<dbReference type="PROSITE" id="PS00028">
    <property type="entry name" value="ZINC_FINGER_C2H2_1"/>
    <property type="match status" value="10"/>
</dbReference>
<evidence type="ECO:0000256" key="9">
    <source>
        <dbReference type="ARBA" id="ARBA00023163"/>
    </source>
</evidence>
<dbReference type="SUPFAM" id="SSF57667">
    <property type="entry name" value="beta-beta-alpha zinc fingers"/>
    <property type="match status" value="6"/>
</dbReference>
<dbReference type="SMART" id="SM00355">
    <property type="entry name" value="ZnF_C2H2"/>
    <property type="match status" value="10"/>
</dbReference>
<comment type="similarity">
    <text evidence="2">Belongs to the krueppel C2H2-type zinc-finger protein family.</text>
</comment>
<evidence type="ECO:0000256" key="7">
    <source>
        <dbReference type="ARBA" id="ARBA00023015"/>
    </source>
</evidence>
<keyword evidence="7" id="KW-0805">Transcription regulation</keyword>
<evidence type="ECO:0000256" key="6">
    <source>
        <dbReference type="ARBA" id="ARBA00022833"/>
    </source>
</evidence>
<dbReference type="GO" id="GO:0005634">
    <property type="term" value="C:nucleus"/>
    <property type="evidence" value="ECO:0007669"/>
    <property type="project" value="UniProtKB-SubCell"/>
</dbReference>
<dbReference type="InterPro" id="IPR036236">
    <property type="entry name" value="Znf_C2H2_sf"/>
</dbReference>
<dbReference type="GO" id="GO:0000978">
    <property type="term" value="F:RNA polymerase II cis-regulatory region sequence-specific DNA binding"/>
    <property type="evidence" value="ECO:0007669"/>
    <property type="project" value="TreeGrafter"/>
</dbReference>
<dbReference type="AlphaFoldDB" id="A0AAW0XW07"/>
<evidence type="ECO:0000259" key="13">
    <source>
        <dbReference type="PROSITE" id="PS50157"/>
    </source>
</evidence>
<dbReference type="GO" id="GO:0008270">
    <property type="term" value="F:zinc ion binding"/>
    <property type="evidence" value="ECO:0007669"/>
    <property type="project" value="UniProtKB-KW"/>
</dbReference>
<dbReference type="FunFam" id="3.30.160.60:FF:000176">
    <property type="entry name" value="zinc finger protein 70"/>
    <property type="match status" value="1"/>
</dbReference>
<feature type="compositionally biased region" description="Polar residues" evidence="12">
    <location>
        <begin position="31"/>
        <end position="47"/>
    </location>
</feature>
<evidence type="ECO:0000256" key="8">
    <source>
        <dbReference type="ARBA" id="ARBA00023125"/>
    </source>
</evidence>
<protein>
    <recommendedName>
        <fullName evidence="13">C2H2-type domain-containing protein</fullName>
    </recommendedName>
</protein>
<dbReference type="GO" id="GO:0000981">
    <property type="term" value="F:DNA-binding transcription factor activity, RNA polymerase II-specific"/>
    <property type="evidence" value="ECO:0007669"/>
    <property type="project" value="TreeGrafter"/>
</dbReference>
<feature type="domain" description="C2H2-type" evidence="13">
    <location>
        <begin position="352"/>
        <end position="379"/>
    </location>
</feature>
<feature type="domain" description="C2H2-type" evidence="13">
    <location>
        <begin position="408"/>
        <end position="435"/>
    </location>
</feature>
<evidence type="ECO:0000256" key="3">
    <source>
        <dbReference type="ARBA" id="ARBA00022723"/>
    </source>
</evidence>
<dbReference type="FunFam" id="3.30.160.60:FF:001289">
    <property type="entry name" value="Zinc finger protein 574"/>
    <property type="match status" value="2"/>
</dbReference>
<dbReference type="FunFam" id="3.30.160.60:FF:002343">
    <property type="entry name" value="Zinc finger protein 33A"/>
    <property type="match status" value="1"/>
</dbReference>
<proteinExistence type="inferred from homology"/>
<dbReference type="Pfam" id="PF00096">
    <property type="entry name" value="zf-C2H2"/>
    <property type="match status" value="9"/>
</dbReference>